<dbReference type="Proteomes" id="UP000240461">
    <property type="component" value="Segment"/>
</dbReference>
<accession>A0A0G2Y402</accession>
<evidence type="ECO:0000313" key="2">
    <source>
        <dbReference type="Proteomes" id="UP000240461"/>
    </source>
</evidence>
<evidence type="ECO:0000313" key="1">
    <source>
        <dbReference type="EMBL" id="AKI80525.1"/>
    </source>
</evidence>
<dbReference type="EMBL" id="KM982402">
    <property type="protein sequence ID" value="AKI80525.1"/>
    <property type="molecule type" value="Genomic_DNA"/>
</dbReference>
<dbReference type="KEGG" id="vg:80514323"/>
<keyword evidence="2" id="KW-1185">Reference proteome</keyword>
<reference evidence="1 2" key="1">
    <citation type="submission" date="2014-10" db="EMBL/GenBank/DDBJ databases">
        <title>Pan-genome analysis of Brazilian lineage A amoebal mimiviruses.</title>
        <authorList>
            <person name="Assis F.L."/>
            <person name="Abrahao J.S."/>
            <person name="Kroon E.G."/>
            <person name="Dornas F.P."/>
            <person name="Andrade K.R."/>
            <person name="Borato P.V.M."/>
            <person name="Pilotto M.R."/>
            <person name="Benamar S."/>
            <person name="LaScola B."/>
            <person name="Colson P."/>
        </authorList>
    </citation>
    <scope>NUCLEOTIDE SEQUENCE [LARGE SCALE GENOMIC DNA]</scope>
    <source>
        <strain evidence="1 2">Kroon</strain>
    </source>
</reference>
<sequence length="156" mass="18669">MLSINIEIKLQECLRNKCNHYQSDFTLMDINGIYNTIINEHKKFNLPLSTYLDRLFKQAQNEHNSLIQREKILKKITEAVSKNNISDSQFTNIKLLFIVYLMDYELYDSYKGKFDKEAIYRFVIIEHDWLNKHILYIISTMMIIKDTLSEVVKCFN</sequence>
<name>A0A0G2Y402_9VIRU</name>
<protein>
    <submittedName>
        <fullName evidence="1">Uncharacterized protein</fullName>
    </submittedName>
</protein>
<proteinExistence type="predicted"/>
<organism evidence="1 2">
    <name type="scientific">Acanthamoeba polyphaga mimivirus Kroon</name>
    <dbReference type="NCBI Taxonomy" id="3069720"/>
    <lineage>
        <taxon>Viruses</taxon>
        <taxon>Varidnaviria</taxon>
        <taxon>Bamfordvirae</taxon>
        <taxon>Nucleocytoviricota</taxon>
        <taxon>Megaviricetes</taxon>
        <taxon>Imitervirales</taxon>
        <taxon>Mimiviridae</taxon>
        <taxon>Megamimivirinae</taxon>
        <taxon>Mimivirus</taxon>
        <taxon>Mimivirus lagoaense</taxon>
    </lineage>
</organism>